<name>A0A5J4UYX7_9EUKA</name>
<gene>
    <name evidence="1" type="ORF">EZS28_028877</name>
</gene>
<dbReference type="Proteomes" id="UP000324800">
    <property type="component" value="Unassembled WGS sequence"/>
</dbReference>
<sequence length="157" mass="17248">MSTVTGASFVKSGADDTVVLLGAGGTKPISEFTTTIDDSNYVKKDGDISNRMTVYIDEALLDAAGLMDFPELYAYIREREPKPPVETAPPVPVGEQTLQEQVKINADILENTNEEFVPPEPNMPVKIDNGQQIVNKPFVFNEMQPTLIVYGDRVTLN</sequence>
<dbReference type="AlphaFoldDB" id="A0A5J4UYX7"/>
<evidence type="ECO:0000313" key="1">
    <source>
        <dbReference type="EMBL" id="KAA6375598.1"/>
    </source>
</evidence>
<protein>
    <submittedName>
        <fullName evidence="1">Uncharacterized protein</fullName>
    </submittedName>
</protein>
<organism evidence="1 2">
    <name type="scientific">Streblomastix strix</name>
    <dbReference type="NCBI Taxonomy" id="222440"/>
    <lineage>
        <taxon>Eukaryota</taxon>
        <taxon>Metamonada</taxon>
        <taxon>Preaxostyla</taxon>
        <taxon>Oxymonadida</taxon>
        <taxon>Streblomastigidae</taxon>
        <taxon>Streblomastix</taxon>
    </lineage>
</organism>
<comment type="caution">
    <text evidence="1">The sequence shown here is derived from an EMBL/GenBank/DDBJ whole genome shotgun (WGS) entry which is preliminary data.</text>
</comment>
<dbReference type="EMBL" id="SNRW01011116">
    <property type="protein sequence ID" value="KAA6375598.1"/>
    <property type="molecule type" value="Genomic_DNA"/>
</dbReference>
<reference evidence="1 2" key="1">
    <citation type="submission" date="2019-03" db="EMBL/GenBank/DDBJ databases">
        <title>Single cell metagenomics reveals metabolic interactions within the superorganism composed of flagellate Streblomastix strix and complex community of Bacteroidetes bacteria on its surface.</title>
        <authorList>
            <person name="Treitli S.C."/>
            <person name="Kolisko M."/>
            <person name="Husnik F."/>
            <person name="Keeling P."/>
            <person name="Hampl V."/>
        </authorList>
    </citation>
    <scope>NUCLEOTIDE SEQUENCE [LARGE SCALE GENOMIC DNA]</scope>
    <source>
        <strain evidence="1">ST1C</strain>
    </source>
</reference>
<proteinExistence type="predicted"/>
<evidence type="ECO:0000313" key="2">
    <source>
        <dbReference type="Proteomes" id="UP000324800"/>
    </source>
</evidence>
<accession>A0A5J4UYX7</accession>